<name>A0ABY5J539_9BACT</name>
<dbReference type="InterPro" id="IPR014721">
    <property type="entry name" value="Ribsml_uS5_D2-typ_fold_subgr"/>
</dbReference>
<dbReference type="RefSeq" id="WP_129721895.1">
    <property type="nucleotide sequence ID" value="NZ_CP101808.1"/>
</dbReference>
<dbReference type="Gene3D" id="3.40.50.670">
    <property type="match status" value="1"/>
</dbReference>
<dbReference type="InterPro" id="IPR036890">
    <property type="entry name" value="HATPase_C_sf"/>
</dbReference>
<keyword evidence="5" id="KW-0460">Magnesium</keyword>
<evidence type="ECO:0000256" key="1">
    <source>
        <dbReference type="ARBA" id="ARBA00000185"/>
    </source>
</evidence>
<evidence type="ECO:0000256" key="3">
    <source>
        <dbReference type="ARBA" id="ARBA00012895"/>
    </source>
</evidence>
<dbReference type="SMART" id="SM00433">
    <property type="entry name" value="TOP2c"/>
    <property type="match status" value="1"/>
</dbReference>
<dbReference type="Gene3D" id="3.30.230.10">
    <property type="match status" value="1"/>
</dbReference>
<comment type="catalytic activity">
    <reaction evidence="1">
        <text>ATP-dependent breakage, passage and rejoining of double-stranded DNA.</text>
        <dbReference type="EC" id="5.6.2.2"/>
    </reaction>
</comment>
<dbReference type="SUPFAM" id="SSF55874">
    <property type="entry name" value="ATPase domain of HSP90 chaperone/DNA topoisomerase II/histidine kinase"/>
    <property type="match status" value="1"/>
</dbReference>
<dbReference type="InterPro" id="IPR018522">
    <property type="entry name" value="TopoIIA_CS"/>
</dbReference>
<gene>
    <name evidence="9" type="primary">parE</name>
    <name evidence="9" type="ORF">NPA09_01545</name>
</gene>
<feature type="domain" description="Toprim" evidence="8">
    <location>
        <begin position="419"/>
        <end position="533"/>
    </location>
</feature>
<dbReference type="Pfam" id="PF02518">
    <property type="entry name" value="HATPase_c"/>
    <property type="match status" value="1"/>
</dbReference>
<dbReference type="EMBL" id="CP101808">
    <property type="protein sequence ID" value="UUD37237.1"/>
    <property type="molecule type" value="Genomic_DNA"/>
</dbReference>
<dbReference type="PRINTS" id="PR01159">
    <property type="entry name" value="DNAGYRASEB"/>
</dbReference>
<dbReference type="GO" id="GO:0003918">
    <property type="term" value="F:DNA topoisomerase type II (double strand cut, ATP-hydrolyzing) activity"/>
    <property type="evidence" value="ECO:0007669"/>
    <property type="project" value="UniProtKB-EC"/>
</dbReference>
<evidence type="ECO:0000256" key="5">
    <source>
        <dbReference type="ARBA" id="ARBA00022842"/>
    </source>
</evidence>
<dbReference type="InterPro" id="IPR005740">
    <property type="entry name" value="ParE_type2"/>
</dbReference>
<dbReference type="EC" id="5.6.2.2" evidence="3"/>
<comment type="cofactor">
    <cofactor evidence="2">
        <name>Mg(2+)</name>
        <dbReference type="ChEBI" id="CHEBI:18420"/>
    </cofactor>
</comment>
<dbReference type="CDD" id="cd00822">
    <property type="entry name" value="TopoII_Trans_DNA_gyrase"/>
    <property type="match status" value="1"/>
</dbReference>
<dbReference type="NCBIfam" id="NF004189">
    <property type="entry name" value="PRK05644.1"/>
    <property type="match status" value="1"/>
</dbReference>
<dbReference type="PROSITE" id="PS00177">
    <property type="entry name" value="TOPOISOMERASE_II"/>
    <property type="match status" value="1"/>
</dbReference>
<dbReference type="InterPro" id="IPR020568">
    <property type="entry name" value="Ribosomal_Su5_D2-typ_SF"/>
</dbReference>
<sequence length="641" mass="72187">MEKYEASSIKKLEGLEAVRKRPGMYIGSTDVNGLHHLIWEIVDNSIDEALAGFANKITVTLCADKSVIVEDNGRGIPVGKHSKGKTAVEVVFTELHAGGKFDDSAYKTSGGLHGVGSSVVNALSTNLAVTVFRDKKIYLTEFENGDNIVTRTKIIGDTNKRGTKVQFMPDYEIFKKASFSYDRISERLREQSFLIAGLKIELIDEINKKSETFHFENGVAAFIEFINNSKKTISPVVTHKEMDKKRDIEVEFGFQYTDGYNETIVSFVNNIKTRDGGTHETALKTALTKTFNEYATEKNILRGKKSFEGEDIREGITFIISLKVPEKILEFVGQTKDKLGTPAAKGAVEDIVSRFLKIWLNENNKDAQVIFEKIKHAFDARIASRQERDANKQTKSKLKEKQILSGKLTPAQTNNPNERELFLVEGDSAGGSAKSGRDRRTQAILPLRGKVLNTEKAKLIDILKNEELATIINIINAGVGKDFDIKNAQYKKIIIMTDADTDGAHIQTLLLTFFFRFMRPLVENGNVYIALPPLFKIIKKGAFEYAWTEEELREKIAKMKGYEIQRYKGLGEMNAEQLWETTMNPETRTLIQVSITDAAIAERRVSTLMGDAVEKRKEWINNNVEFSLEDSFEINTNKVNF</sequence>
<organism evidence="9 10">
    <name type="scientific">Mycoplasmopsis equigenitalium</name>
    <dbReference type="NCBI Taxonomy" id="114883"/>
    <lineage>
        <taxon>Bacteria</taxon>
        <taxon>Bacillati</taxon>
        <taxon>Mycoplasmatota</taxon>
        <taxon>Mycoplasmoidales</taxon>
        <taxon>Metamycoplasmataceae</taxon>
        <taxon>Mycoplasmopsis</taxon>
    </lineage>
</organism>
<dbReference type="InterPro" id="IPR013760">
    <property type="entry name" value="Topo_IIA-like_dom_sf"/>
</dbReference>
<dbReference type="InterPro" id="IPR013506">
    <property type="entry name" value="Topo_IIA_bsu_dom2"/>
</dbReference>
<evidence type="ECO:0000313" key="9">
    <source>
        <dbReference type="EMBL" id="UUD37237.1"/>
    </source>
</evidence>
<keyword evidence="10" id="KW-1185">Reference proteome</keyword>
<evidence type="ECO:0000259" key="8">
    <source>
        <dbReference type="PROSITE" id="PS50880"/>
    </source>
</evidence>
<dbReference type="InterPro" id="IPR003594">
    <property type="entry name" value="HATPase_dom"/>
</dbReference>
<dbReference type="PANTHER" id="PTHR45866">
    <property type="entry name" value="DNA GYRASE/TOPOISOMERASE SUBUNIT B"/>
    <property type="match status" value="1"/>
</dbReference>
<proteinExistence type="predicted"/>
<accession>A0ABY5J539</accession>
<evidence type="ECO:0000256" key="2">
    <source>
        <dbReference type="ARBA" id="ARBA00001946"/>
    </source>
</evidence>
<evidence type="ECO:0000256" key="7">
    <source>
        <dbReference type="ARBA" id="ARBA00023235"/>
    </source>
</evidence>
<dbReference type="SUPFAM" id="SSF54211">
    <property type="entry name" value="Ribosomal protein S5 domain 2-like"/>
    <property type="match status" value="1"/>
</dbReference>
<evidence type="ECO:0000256" key="6">
    <source>
        <dbReference type="ARBA" id="ARBA00023125"/>
    </source>
</evidence>
<dbReference type="SMART" id="SM00387">
    <property type="entry name" value="HATPase_c"/>
    <property type="match status" value="1"/>
</dbReference>
<dbReference type="Pfam" id="PF00986">
    <property type="entry name" value="DNA_gyraseB_C"/>
    <property type="match status" value="1"/>
</dbReference>
<reference evidence="9" key="1">
    <citation type="submission" date="2022-07" db="EMBL/GenBank/DDBJ databases">
        <title>Complete genome of Mycoplasma equigenitalium type strain T37.</title>
        <authorList>
            <person name="Spergser J."/>
        </authorList>
    </citation>
    <scope>NUCLEOTIDE SEQUENCE</scope>
    <source>
        <strain evidence="9">T37</strain>
    </source>
</reference>
<dbReference type="Pfam" id="PF00204">
    <property type="entry name" value="DNA_gyraseB"/>
    <property type="match status" value="1"/>
</dbReference>
<dbReference type="InterPro" id="IPR002288">
    <property type="entry name" value="DNA_gyrase_B_C"/>
</dbReference>
<dbReference type="NCBIfam" id="TIGR01058">
    <property type="entry name" value="parE_Gpos"/>
    <property type="match status" value="1"/>
</dbReference>
<evidence type="ECO:0000313" key="10">
    <source>
        <dbReference type="Proteomes" id="UP001059576"/>
    </source>
</evidence>
<dbReference type="SUPFAM" id="SSF56719">
    <property type="entry name" value="Type II DNA topoisomerase"/>
    <property type="match status" value="1"/>
</dbReference>
<dbReference type="PROSITE" id="PS50880">
    <property type="entry name" value="TOPRIM"/>
    <property type="match status" value="1"/>
</dbReference>
<dbReference type="PRINTS" id="PR00418">
    <property type="entry name" value="TPI2FAMILY"/>
</dbReference>
<dbReference type="CDD" id="cd16928">
    <property type="entry name" value="HATPase_GyrB-like"/>
    <property type="match status" value="1"/>
</dbReference>
<dbReference type="Gene3D" id="3.30.565.10">
    <property type="entry name" value="Histidine kinase-like ATPase, C-terminal domain"/>
    <property type="match status" value="1"/>
</dbReference>
<protein>
    <recommendedName>
        <fullName evidence="3">DNA topoisomerase (ATP-hydrolyzing)</fullName>
        <ecNumber evidence="3">5.6.2.2</ecNumber>
    </recommendedName>
</protein>
<keyword evidence="7 9" id="KW-0413">Isomerase</keyword>
<dbReference type="InterPro" id="IPR013759">
    <property type="entry name" value="Topo_IIA_B_C"/>
</dbReference>
<evidence type="ECO:0000256" key="4">
    <source>
        <dbReference type="ARBA" id="ARBA00022723"/>
    </source>
</evidence>
<keyword evidence="4" id="KW-0479">Metal-binding</keyword>
<keyword evidence="6" id="KW-0238">DNA-binding</keyword>
<dbReference type="InterPro" id="IPR001241">
    <property type="entry name" value="Topo_IIA"/>
</dbReference>
<dbReference type="InterPro" id="IPR000565">
    <property type="entry name" value="Topo_IIA_B"/>
</dbReference>
<dbReference type="Pfam" id="PF01751">
    <property type="entry name" value="Toprim"/>
    <property type="match status" value="1"/>
</dbReference>
<dbReference type="InterPro" id="IPR006171">
    <property type="entry name" value="TOPRIM_dom"/>
</dbReference>
<dbReference type="Proteomes" id="UP001059576">
    <property type="component" value="Chromosome"/>
</dbReference>
<dbReference type="PANTHER" id="PTHR45866:SF12">
    <property type="entry name" value="DNA TOPOISOMERASE 4 SUBUNIT B"/>
    <property type="match status" value="1"/>
</dbReference>